<dbReference type="Pfam" id="PF00005">
    <property type="entry name" value="ABC_tran"/>
    <property type="match status" value="1"/>
</dbReference>
<sequence length="221" mass="23042">MPEPALSCRSLTCRAGDREVVRDFDLAVAAGERVALTGPSGSGKTTLLTTLAGLLRPAAGQVRVDGVPLADDPSLRSRLALVFQSYGLLTLLTAAENVEVALRAAGRTPREAMSEAAAALERMRLGGHADHLIEELSGGQQQRVAVARALALAPRVLLADEPTAEQDGVHRAIVLDELVAAARRGAALVVATHDPEVAERCDRVIELRSAASPLSPAEVGA</sequence>
<dbReference type="PROSITE" id="PS50893">
    <property type="entry name" value="ABC_TRANSPORTER_2"/>
    <property type="match status" value="1"/>
</dbReference>
<reference evidence="4 5" key="1">
    <citation type="submission" date="2020-08" db="EMBL/GenBank/DDBJ databases">
        <title>Genomic Encyclopedia of Type Strains, Phase IV (KMG-IV): sequencing the most valuable type-strain genomes for metagenomic binning, comparative biology and taxonomic classification.</title>
        <authorList>
            <person name="Goeker M."/>
        </authorList>
    </citation>
    <scope>NUCLEOTIDE SEQUENCE [LARGE SCALE GENOMIC DNA]</scope>
    <source>
        <strain evidence="4 5">DSM 45615</strain>
    </source>
</reference>
<dbReference type="AlphaFoldDB" id="A0A840PL91"/>
<dbReference type="GO" id="GO:0022857">
    <property type="term" value="F:transmembrane transporter activity"/>
    <property type="evidence" value="ECO:0007669"/>
    <property type="project" value="TreeGrafter"/>
</dbReference>
<keyword evidence="1" id="KW-0547">Nucleotide-binding</keyword>
<dbReference type="InterPro" id="IPR027417">
    <property type="entry name" value="P-loop_NTPase"/>
</dbReference>
<dbReference type="InterPro" id="IPR003439">
    <property type="entry name" value="ABC_transporter-like_ATP-bd"/>
</dbReference>
<evidence type="ECO:0000313" key="4">
    <source>
        <dbReference type="EMBL" id="MBB5139686.1"/>
    </source>
</evidence>
<dbReference type="SUPFAM" id="SSF52540">
    <property type="entry name" value="P-loop containing nucleoside triphosphate hydrolases"/>
    <property type="match status" value="1"/>
</dbReference>
<keyword evidence="5" id="KW-1185">Reference proteome</keyword>
<dbReference type="InterPro" id="IPR003593">
    <property type="entry name" value="AAA+_ATPase"/>
</dbReference>
<dbReference type="Proteomes" id="UP000578449">
    <property type="component" value="Unassembled WGS sequence"/>
</dbReference>
<evidence type="ECO:0000256" key="1">
    <source>
        <dbReference type="ARBA" id="ARBA00022741"/>
    </source>
</evidence>
<keyword evidence="2 4" id="KW-0067">ATP-binding</keyword>
<dbReference type="PROSITE" id="PS00211">
    <property type="entry name" value="ABC_TRANSPORTER_1"/>
    <property type="match status" value="1"/>
</dbReference>
<dbReference type="RefSeq" id="WP_185056509.1">
    <property type="nucleotide sequence ID" value="NZ_BAABIX010000034.1"/>
</dbReference>
<name>A0A840PL91_9ACTN</name>
<dbReference type="GO" id="GO:0005524">
    <property type="term" value="F:ATP binding"/>
    <property type="evidence" value="ECO:0007669"/>
    <property type="project" value="UniProtKB-KW"/>
</dbReference>
<protein>
    <submittedName>
        <fullName evidence="4">Putative ABC transport system ATP-binding protein</fullName>
    </submittedName>
</protein>
<dbReference type="GO" id="GO:0016887">
    <property type="term" value="F:ATP hydrolysis activity"/>
    <property type="evidence" value="ECO:0007669"/>
    <property type="project" value="InterPro"/>
</dbReference>
<organism evidence="4 5">
    <name type="scientific">Thermocatellispora tengchongensis</name>
    <dbReference type="NCBI Taxonomy" id="1073253"/>
    <lineage>
        <taxon>Bacteria</taxon>
        <taxon>Bacillati</taxon>
        <taxon>Actinomycetota</taxon>
        <taxon>Actinomycetes</taxon>
        <taxon>Streptosporangiales</taxon>
        <taxon>Streptosporangiaceae</taxon>
        <taxon>Thermocatellispora</taxon>
    </lineage>
</organism>
<dbReference type="PANTHER" id="PTHR24220">
    <property type="entry name" value="IMPORT ATP-BINDING PROTEIN"/>
    <property type="match status" value="1"/>
</dbReference>
<feature type="domain" description="ABC transporter" evidence="3">
    <location>
        <begin position="6"/>
        <end position="219"/>
    </location>
</feature>
<dbReference type="GO" id="GO:0005886">
    <property type="term" value="C:plasma membrane"/>
    <property type="evidence" value="ECO:0007669"/>
    <property type="project" value="TreeGrafter"/>
</dbReference>
<evidence type="ECO:0000313" key="5">
    <source>
        <dbReference type="Proteomes" id="UP000578449"/>
    </source>
</evidence>
<gene>
    <name evidence="4" type="ORF">HNP84_009450</name>
</gene>
<evidence type="ECO:0000259" key="3">
    <source>
        <dbReference type="PROSITE" id="PS50893"/>
    </source>
</evidence>
<comment type="caution">
    <text evidence="4">The sequence shown here is derived from an EMBL/GenBank/DDBJ whole genome shotgun (WGS) entry which is preliminary data.</text>
</comment>
<dbReference type="Gene3D" id="3.40.50.300">
    <property type="entry name" value="P-loop containing nucleotide triphosphate hydrolases"/>
    <property type="match status" value="1"/>
</dbReference>
<dbReference type="SMART" id="SM00382">
    <property type="entry name" value="AAA"/>
    <property type="match status" value="1"/>
</dbReference>
<dbReference type="EMBL" id="JACHGN010000032">
    <property type="protein sequence ID" value="MBB5139686.1"/>
    <property type="molecule type" value="Genomic_DNA"/>
</dbReference>
<accession>A0A840PL91</accession>
<dbReference type="InterPro" id="IPR017871">
    <property type="entry name" value="ABC_transporter-like_CS"/>
</dbReference>
<proteinExistence type="predicted"/>
<dbReference type="InterPro" id="IPR015854">
    <property type="entry name" value="ABC_transpr_LolD-like"/>
</dbReference>
<evidence type="ECO:0000256" key="2">
    <source>
        <dbReference type="ARBA" id="ARBA00022840"/>
    </source>
</evidence>